<dbReference type="InParanoid" id="A0A1S0UBN2"/>
<dbReference type="GeneID" id="9937607"/>
<dbReference type="KEGG" id="loa:LOAG_00240"/>
<gene>
    <name evidence="1" type="ORF">LOAG_00240</name>
</gene>
<dbReference type="CTD" id="9937607"/>
<sequence length="132" mass="14999">MKRSEEEVGKELIEDRNLLSKLNPLHLCGIPRKHMGRKGSQTFKPNALPLLAVGLNYLLPLKSSFYVIIADIRENKRAALTDHGEDTVLSDYFPPRHTEAVTSRPSASIPQIFLQKDSVYTGYQNHFNQHTK</sequence>
<dbReference type="EMBL" id="JH712090">
    <property type="protein sequence ID" value="EFO28245.1"/>
    <property type="molecule type" value="Genomic_DNA"/>
</dbReference>
<proteinExistence type="predicted"/>
<evidence type="ECO:0000313" key="1">
    <source>
        <dbReference type="EMBL" id="EFO28245.1"/>
    </source>
</evidence>
<accession>A0A1S0UBN2</accession>
<protein>
    <submittedName>
        <fullName evidence="1">Uncharacterized protein</fullName>
    </submittedName>
</protein>
<dbReference type="AlphaFoldDB" id="A0A1S0UBN2"/>
<organism evidence="1">
    <name type="scientific">Loa loa</name>
    <name type="common">Eye worm</name>
    <name type="synonym">Filaria loa</name>
    <dbReference type="NCBI Taxonomy" id="7209"/>
    <lineage>
        <taxon>Eukaryota</taxon>
        <taxon>Metazoa</taxon>
        <taxon>Ecdysozoa</taxon>
        <taxon>Nematoda</taxon>
        <taxon>Chromadorea</taxon>
        <taxon>Rhabditida</taxon>
        <taxon>Spirurina</taxon>
        <taxon>Spiruromorpha</taxon>
        <taxon>Filarioidea</taxon>
        <taxon>Onchocercidae</taxon>
        <taxon>Loa</taxon>
    </lineage>
</organism>
<dbReference type="RefSeq" id="XP_003135828.1">
    <property type="nucleotide sequence ID" value="XM_003135780.1"/>
</dbReference>
<name>A0A1S0UBN2_LOALO</name>
<reference evidence="1" key="1">
    <citation type="submission" date="2012-04" db="EMBL/GenBank/DDBJ databases">
        <title>The Genome Sequence of Loa loa.</title>
        <authorList>
            <consortium name="The Broad Institute Genome Sequencing Platform"/>
            <consortium name="Broad Institute Genome Sequencing Center for Infectious Disease"/>
            <person name="Nutman T.B."/>
            <person name="Fink D.L."/>
            <person name="Russ C."/>
            <person name="Young S."/>
            <person name="Zeng Q."/>
            <person name="Gargeya S."/>
            <person name="Alvarado L."/>
            <person name="Berlin A."/>
            <person name="Chapman S.B."/>
            <person name="Chen Z."/>
            <person name="Freedman E."/>
            <person name="Gellesch M."/>
            <person name="Goldberg J."/>
            <person name="Griggs A."/>
            <person name="Gujja S."/>
            <person name="Heilman E.R."/>
            <person name="Heiman D."/>
            <person name="Howarth C."/>
            <person name="Mehta T."/>
            <person name="Neiman D."/>
            <person name="Pearson M."/>
            <person name="Roberts A."/>
            <person name="Saif S."/>
            <person name="Shea T."/>
            <person name="Shenoy N."/>
            <person name="Sisk P."/>
            <person name="Stolte C."/>
            <person name="Sykes S."/>
            <person name="White J."/>
            <person name="Yandava C."/>
            <person name="Haas B."/>
            <person name="Henn M.R."/>
            <person name="Nusbaum C."/>
            <person name="Birren B."/>
        </authorList>
    </citation>
    <scope>NUCLEOTIDE SEQUENCE [LARGE SCALE GENOMIC DNA]</scope>
</reference>